<dbReference type="InterPro" id="IPR007527">
    <property type="entry name" value="Znf_SWIM"/>
</dbReference>
<dbReference type="Pfam" id="PF00271">
    <property type="entry name" value="Helicase_C"/>
    <property type="match status" value="1"/>
</dbReference>
<dbReference type="InterPro" id="IPR014001">
    <property type="entry name" value="Helicase_ATP-bd"/>
</dbReference>
<accession>A0A6B8VZL9</accession>
<dbReference type="PROSITE" id="PS50966">
    <property type="entry name" value="ZF_SWIM"/>
    <property type="match status" value="1"/>
</dbReference>
<dbReference type="Proteomes" id="UP000424462">
    <property type="component" value="Chromosome"/>
</dbReference>
<dbReference type="PROSITE" id="PS51192">
    <property type="entry name" value="HELICASE_ATP_BIND_1"/>
    <property type="match status" value="1"/>
</dbReference>
<dbReference type="CDD" id="cd18793">
    <property type="entry name" value="SF2_C_SNF"/>
    <property type="match status" value="1"/>
</dbReference>
<sequence>METQTFPAQALQFIQQYTSAAALKKGLELFRHKSVFLSGSPHLDGAMVFDFYVREVPGKNRMVQTSVYVEDDGQLDSDCTCPDIPCAHEAAAILYLVNRGNLHIGKSADRHSRRPSWRRAFDEVLPPIPEEEGGRENICLFFHTQRDQLGIRPGERGKTGWIKGKAKWDSLYNLECSTRTRKLLEQLHQFSYQQTARHHYGYGWGGYQMEWLPLGELPTLQLGEILMELKYNGVAMLTWEGRRPVELSPDLLRSRITVRQEKNGDLVLEPELCQDDTPILPREHHTQLLLGAPPTVLAEIQYHNEKTQEIRLQRFVEPLSREFLMLHHQDEELRVGSAEVEDFEEEYLPRLQRLMSLESPDDSYHAPQPRPAVLQIDATPLIQKPEGLQELRLQWSWDRGSWGKVDPEHESSVSRAVEATGATIANQVLEKHRAVPFLANVLPQLMELEHVRVNLTEETPKFRLAEETPQVTVGISAGETDWFDLQVQVAVGGEKVEFSELFAALSQGQELFVLPSGTYFDLNIPELEQLRRIIEEAKTLNDTTVDALKVSRYQVDLWQELVETGIVDAQEHEWWSRVQSLVQNPGRIETAAEIEVPAAVHAELRDYQKTGYRWLETLRRNNLGGVLADDMGLGKTLQVIAMIAAATEEDPHGAPFLVVAPTSVVGNWVREVQKFTPDLHALMIEGTEKKRGISLAEMLSSAADIRVVVTSYNLFRLEFEAYAEQNWSAVIFDEAQMIKNHNSKAYKSARMLEAPFKLAVTGTPMENNLMELWSLVSLTSPGLLGGKTHFTEFYRAPIEKEKDTGKLELLQRRMRPFLLRRTKELVAADLPEKTENVLEVELYPKHRRIYDRRLQRERQKVLGLVDDLDNNRFEVFRSLTLLRQLALDSELAAEESTPSAKLDVLTELLSSAATEGHRVLVLSQFTRFLKKAREAANEADIESLYLDGKTRGRQKLIDDFREGDSSVFFISLKAGGFGLNLTEADYVVLLDPWWNPATESQAVDRAHRIGQTRQVMVYRLVAKDTIESKVMELKKTKAALFDLVLEGGGSVEADGLGIDEIRALME</sequence>
<dbReference type="GO" id="GO:0016787">
    <property type="term" value="F:hydrolase activity"/>
    <property type="evidence" value="ECO:0007669"/>
    <property type="project" value="UniProtKB-KW"/>
</dbReference>
<dbReference type="EMBL" id="CP046455">
    <property type="protein sequence ID" value="QGU08439.1"/>
    <property type="molecule type" value="Genomic_DNA"/>
</dbReference>
<dbReference type="InterPro" id="IPR000330">
    <property type="entry name" value="SNF2_N"/>
</dbReference>
<dbReference type="InterPro" id="IPR027417">
    <property type="entry name" value="P-loop_NTPase"/>
</dbReference>
<dbReference type="CDD" id="cd18012">
    <property type="entry name" value="DEXQc_arch_SWI2_SNF2"/>
    <property type="match status" value="1"/>
</dbReference>
<dbReference type="GO" id="GO:0005524">
    <property type="term" value="F:ATP binding"/>
    <property type="evidence" value="ECO:0007669"/>
    <property type="project" value="InterPro"/>
</dbReference>
<dbReference type="Pfam" id="PF00176">
    <property type="entry name" value="SNF2-rel_dom"/>
    <property type="match status" value="1"/>
</dbReference>
<dbReference type="SMART" id="SM00490">
    <property type="entry name" value="HELICc"/>
    <property type="match status" value="1"/>
</dbReference>
<feature type="domain" description="Helicase C-terminal" evidence="5">
    <location>
        <begin position="904"/>
        <end position="1049"/>
    </location>
</feature>
<keyword evidence="2" id="KW-0862">Zinc</keyword>
<dbReference type="InterPro" id="IPR013663">
    <property type="entry name" value="Helicase_SWF/SNF/SWI_bac"/>
</dbReference>
<feature type="domain" description="Helicase ATP-binding" evidence="4">
    <location>
        <begin position="616"/>
        <end position="782"/>
    </location>
</feature>
<dbReference type="GO" id="GO:0008270">
    <property type="term" value="F:zinc ion binding"/>
    <property type="evidence" value="ECO:0007669"/>
    <property type="project" value="UniProtKB-KW"/>
</dbReference>
<evidence type="ECO:0000259" key="3">
    <source>
        <dbReference type="PROSITE" id="PS50966"/>
    </source>
</evidence>
<dbReference type="KEGG" id="cok:COCCU_12695"/>
<dbReference type="SMART" id="SM00487">
    <property type="entry name" value="DEXDc"/>
    <property type="match status" value="1"/>
</dbReference>
<dbReference type="InterPro" id="IPR038718">
    <property type="entry name" value="SNF2-like_sf"/>
</dbReference>
<evidence type="ECO:0000259" key="4">
    <source>
        <dbReference type="PROSITE" id="PS51192"/>
    </source>
</evidence>
<evidence type="ECO:0000259" key="5">
    <source>
        <dbReference type="PROSITE" id="PS51194"/>
    </source>
</evidence>
<evidence type="ECO:0000313" key="6">
    <source>
        <dbReference type="EMBL" id="QGU08439.1"/>
    </source>
</evidence>
<evidence type="ECO:0000256" key="1">
    <source>
        <dbReference type="ARBA" id="ARBA00022801"/>
    </source>
</evidence>
<reference evidence="6 7" key="1">
    <citation type="submission" date="2019-11" db="EMBL/GenBank/DDBJ databases">
        <title>Complete genome sequence of Corynebacterium kalinowskii 1959, a novel Corynebacterium species isolated from soil of a small paddock in Vilsendorf, Germany.</title>
        <authorList>
            <person name="Schaffert L."/>
            <person name="Ruwe M."/>
            <person name="Milse J."/>
            <person name="Hanuschka K."/>
            <person name="Ortseifen V."/>
            <person name="Droste J."/>
            <person name="Brandt D."/>
            <person name="Schlueter L."/>
            <person name="Kutter Y."/>
            <person name="Vinke S."/>
            <person name="Viehoefer P."/>
            <person name="Jacob L."/>
            <person name="Luebke N.-C."/>
            <person name="Schulte-Berndt E."/>
            <person name="Hain C."/>
            <person name="Linder M."/>
            <person name="Schmidt P."/>
            <person name="Wollenschlaeger L."/>
            <person name="Luttermann T."/>
            <person name="Thieme E."/>
            <person name="Hassa J."/>
            <person name="Haak M."/>
            <person name="Wittchen M."/>
            <person name="Mentz A."/>
            <person name="Persicke M."/>
            <person name="Busche T."/>
            <person name="Ruckert C."/>
        </authorList>
    </citation>
    <scope>NUCLEOTIDE SEQUENCE [LARGE SCALE GENOMIC DNA]</scope>
    <source>
        <strain evidence="6 7">2039</strain>
    </source>
</reference>
<protein>
    <submittedName>
        <fullName evidence="6">RNA polymerase-associated protein RapA</fullName>
    </submittedName>
</protein>
<dbReference type="InterPro" id="IPR049730">
    <property type="entry name" value="SNF2/RAD54-like_C"/>
</dbReference>
<evidence type="ECO:0000313" key="7">
    <source>
        <dbReference type="Proteomes" id="UP000424462"/>
    </source>
</evidence>
<name>A0A6B8VZL9_9CORY</name>
<dbReference type="PANTHER" id="PTHR10799">
    <property type="entry name" value="SNF2/RAD54 HELICASE FAMILY"/>
    <property type="match status" value="1"/>
</dbReference>
<dbReference type="SUPFAM" id="SSF52540">
    <property type="entry name" value="P-loop containing nucleoside triphosphate hydrolases"/>
    <property type="match status" value="2"/>
</dbReference>
<keyword evidence="1" id="KW-0378">Hydrolase</keyword>
<organism evidence="6 7">
    <name type="scientific">Corynebacterium occultum</name>
    <dbReference type="NCBI Taxonomy" id="2675219"/>
    <lineage>
        <taxon>Bacteria</taxon>
        <taxon>Bacillati</taxon>
        <taxon>Actinomycetota</taxon>
        <taxon>Actinomycetes</taxon>
        <taxon>Mycobacteriales</taxon>
        <taxon>Corynebacteriaceae</taxon>
        <taxon>Corynebacterium</taxon>
    </lineage>
</organism>
<gene>
    <name evidence="6" type="primary">rapA2</name>
    <name evidence="6" type="ORF">COCCU_12695</name>
</gene>
<keyword evidence="2" id="KW-0863">Zinc-finger</keyword>
<dbReference type="AlphaFoldDB" id="A0A6B8VZL9"/>
<evidence type="ECO:0000256" key="2">
    <source>
        <dbReference type="PROSITE-ProRule" id="PRU00325"/>
    </source>
</evidence>
<keyword evidence="2" id="KW-0479">Metal-binding</keyword>
<dbReference type="PROSITE" id="PS51194">
    <property type="entry name" value="HELICASE_CTER"/>
    <property type="match status" value="1"/>
</dbReference>
<proteinExistence type="predicted"/>
<dbReference type="Gene3D" id="3.40.50.300">
    <property type="entry name" value="P-loop containing nucleotide triphosphate hydrolases"/>
    <property type="match status" value="1"/>
</dbReference>
<feature type="domain" description="SWIM-type" evidence="3">
    <location>
        <begin position="65"/>
        <end position="97"/>
    </location>
</feature>
<dbReference type="Pfam" id="PF08455">
    <property type="entry name" value="SNF2_assoc"/>
    <property type="match status" value="1"/>
</dbReference>
<dbReference type="Gene3D" id="3.40.50.10810">
    <property type="entry name" value="Tandem AAA-ATPase domain"/>
    <property type="match status" value="1"/>
</dbReference>
<keyword evidence="7" id="KW-1185">Reference proteome</keyword>
<dbReference type="InterPro" id="IPR001650">
    <property type="entry name" value="Helicase_C-like"/>
</dbReference>